<dbReference type="InterPro" id="IPR037523">
    <property type="entry name" value="VOC_core"/>
</dbReference>
<organism evidence="2 3">
    <name type="scientific">Kineosporia babensis</name>
    <dbReference type="NCBI Taxonomy" id="499548"/>
    <lineage>
        <taxon>Bacteria</taxon>
        <taxon>Bacillati</taxon>
        <taxon>Actinomycetota</taxon>
        <taxon>Actinomycetes</taxon>
        <taxon>Kineosporiales</taxon>
        <taxon>Kineosporiaceae</taxon>
        <taxon>Kineosporia</taxon>
    </lineage>
</organism>
<accession>A0A9X1NL83</accession>
<reference evidence="2" key="1">
    <citation type="submission" date="2021-11" db="EMBL/GenBank/DDBJ databases">
        <title>Streptomyces corallinus and Kineosporia corallina sp. nov., two new coral-derived marine actinobacteria.</title>
        <authorList>
            <person name="Buangrab K."/>
            <person name="Sutthacheep M."/>
            <person name="Yeemin T."/>
            <person name="Harunari E."/>
            <person name="Igarashi Y."/>
            <person name="Sripreechasak P."/>
            <person name="Kanchanasin P."/>
            <person name="Tanasupawat S."/>
            <person name="Phongsopitanun W."/>
        </authorList>
    </citation>
    <scope>NUCLEOTIDE SEQUENCE</scope>
    <source>
        <strain evidence="2">JCM 31032</strain>
    </source>
</reference>
<comment type="caution">
    <text evidence="2">The sequence shown here is derived from an EMBL/GenBank/DDBJ whole genome shotgun (WGS) entry which is preliminary data.</text>
</comment>
<evidence type="ECO:0000259" key="1">
    <source>
        <dbReference type="PROSITE" id="PS51819"/>
    </source>
</evidence>
<feature type="domain" description="VOC" evidence="1">
    <location>
        <begin position="2"/>
        <end position="121"/>
    </location>
</feature>
<dbReference type="EMBL" id="JAJOMB010000041">
    <property type="protein sequence ID" value="MCD5317077.1"/>
    <property type="molecule type" value="Genomic_DNA"/>
</dbReference>
<name>A0A9X1NL83_9ACTN</name>
<dbReference type="AlphaFoldDB" id="A0A9X1NL83"/>
<dbReference type="InterPro" id="IPR004360">
    <property type="entry name" value="Glyas_Fos-R_dOase_dom"/>
</dbReference>
<dbReference type="SUPFAM" id="SSF54593">
    <property type="entry name" value="Glyoxalase/Bleomycin resistance protein/Dihydroxybiphenyl dioxygenase"/>
    <property type="match status" value="1"/>
</dbReference>
<dbReference type="Pfam" id="PF00903">
    <property type="entry name" value="Glyoxalase"/>
    <property type="match status" value="1"/>
</dbReference>
<dbReference type="InterPro" id="IPR029068">
    <property type="entry name" value="Glyas_Bleomycin-R_OHBP_Dase"/>
</dbReference>
<keyword evidence="3" id="KW-1185">Reference proteome</keyword>
<dbReference type="Gene3D" id="3.10.180.10">
    <property type="entry name" value="2,3-Dihydroxybiphenyl 1,2-Dioxygenase, domain 1"/>
    <property type="match status" value="1"/>
</dbReference>
<dbReference type="PROSITE" id="PS51819">
    <property type="entry name" value="VOC"/>
    <property type="match status" value="1"/>
</dbReference>
<dbReference type="RefSeq" id="WP_231449928.1">
    <property type="nucleotide sequence ID" value="NZ_JAJOMB010000041.1"/>
</dbReference>
<proteinExistence type="predicted"/>
<protein>
    <submittedName>
        <fullName evidence="2">VOC family protein</fullName>
    </submittedName>
</protein>
<evidence type="ECO:0000313" key="3">
    <source>
        <dbReference type="Proteomes" id="UP001138997"/>
    </source>
</evidence>
<dbReference type="Proteomes" id="UP001138997">
    <property type="component" value="Unassembled WGS sequence"/>
</dbReference>
<sequence>MTMLSAVPSLPVLDIAAAVQFYTSKLPFQCRYQETGMAILIGDQVELHLWAANQPDVPGGEPHLAGRASCSIRVDDAADLHERCEQAGIRHPNGPLHRTDWGTLEFTALDHDGNALRFYQNV</sequence>
<evidence type="ECO:0000313" key="2">
    <source>
        <dbReference type="EMBL" id="MCD5317077.1"/>
    </source>
</evidence>
<gene>
    <name evidence="2" type="ORF">LR394_39905</name>
</gene>